<protein>
    <submittedName>
        <fullName evidence="1">Uncharacterized protein</fullName>
    </submittedName>
</protein>
<dbReference type="AlphaFoldDB" id="A0AAV5J7J5"/>
<evidence type="ECO:0000313" key="1">
    <source>
        <dbReference type="EMBL" id="GKV06886.1"/>
    </source>
</evidence>
<accession>A0AAV5J7J5</accession>
<dbReference type="Proteomes" id="UP001054252">
    <property type="component" value="Unassembled WGS sequence"/>
</dbReference>
<comment type="caution">
    <text evidence="1">The sequence shown here is derived from an EMBL/GenBank/DDBJ whole genome shotgun (WGS) entry which is preliminary data.</text>
</comment>
<sequence length="99" mass="11519">MSDHVEIDRNSTVIRGSAKDDFTVNLCGSLLNTGTTDACQWANTLVITDAYQWELLNTGTITDAYQWEFAKHWYFCNPAMELNIGYYCARQWEVYKHWP</sequence>
<reference evidence="1 2" key="1">
    <citation type="journal article" date="2021" name="Commun. Biol.">
        <title>The genome of Shorea leprosula (Dipterocarpaceae) highlights the ecological relevance of drought in aseasonal tropical rainforests.</title>
        <authorList>
            <person name="Ng K.K.S."/>
            <person name="Kobayashi M.J."/>
            <person name="Fawcett J.A."/>
            <person name="Hatakeyama M."/>
            <person name="Paape T."/>
            <person name="Ng C.H."/>
            <person name="Ang C.C."/>
            <person name="Tnah L.H."/>
            <person name="Lee C.T."/>
            <person name="Nishiyama T."/>
            <person name="Sese J."/>
            <person name="O'Brien M.J."/>
            <person name="Copetti D."/>
            <person name="Mohd Noor M.I."/>
            <person name="Ong R.C."/>
            <person name="Putra M."/>
            <person name="Sireger I.Z."/>
            <person name="Indrioko S."/>
            <person name="Kosugi Y."/>
            <person name="Izuno A."/>
            <person name="Isagi Y."/>
            <person name="Lee S.L."/>
            <person name="Shimizu K.K."/>
        </authorList>
    </citation>
    <scope>NUCLEOTIDE SEQUENCE [LARGE SCALE GENOMIC DNA]</scope>
    <source>
        <strain evidence="1">214</strain>
    </source>
</reference>
<gene>
    <name evidence="1" type="ORF">SLEP1_g18705</name>
</gene>
<dbReference type="EMBL" id="BPVZ01000026">
    <property type="protein sequence ID" value="GKV06886.1"/>
    <property type="molecule type" value="Genomic_DNA"/>
</dbReference>
<keyword evidence="2" id="KW-1185">Reference proteome</keyword>
<name>A0AAV5J7J5_9ROSI</name>
<organism evidence="1 2">
    <name type="scientific">Rubroshorea leprosula</name>
    <dbReference type="NCBI Taxonomy" id="152421"/>
    <lineage>
        <taxon>Eukaryota</taxon>
        <taxon>Viridiplantae</taxon>
        <taxon>Streptophyta</taxon>
        <taxon>Embryophyta</taxon>
        <taxon>Tracheophyta</taxon>
        <taxon>Spermatophyta</taxon>
        <taxon>Magnoliopsida</taxon>
        <taxon>eudicotyledons</taxon>
        <taxon>Gunneridae</taxon>
        <taxon>Pentapetalae</taxon>
        <taxon>rosids</taxon>
        <taxon>malvids</taxon>
        <taxon>Malvales</taxon>
        <taxon>Dipterocarpaceae</taxon>
        <taxon>Rubroshorea</taxon>
    </lineage>
</organism>
<evidence type="ECO:0000313" key="2">
    <source>
        <dbReference type="Proteomes" id="UP001054252"/>
    </source>
</evidence>
<proteinExistence type="predicted"/>